<accession>E6MGW3</accession>
<protein>
    <submittedName>
        <fullName evidence="1">Uncharacterized protein</fullName>
    </submittedName>
</protein>
<keyword evidence="2" id="KW-1185">Reference proteome</keyword>
<name>E6MGW3_9FIRM</name>
<comment type="caution">
    <text evidence="1">The sequence shown here is derived from an EMBL/GenBank/DDBJ whole genome shotgun (WGS) entry which is preliminary data.</text>
</comment>
<dbReference type="EMBL" id="AEQN01000016">
    <property type="protein sequence ID" value="EFV01853.1"/>
    <property type="molecule type" value="Genomic_DNA"/>
</dbReference>
<evidence type="ECO:0000313" key="1">
    <source>
        <dbReference type="EMBL" id="EFV01853.1"/>
    </source>
</evidence>
<dbReference type="Proteomes" id="UP000004754">
    <property type="component" value="Unassembled WGS sequence"/>
</dbReference>
<sequence>MIVVYASGYAKLQKCFNLPNLPEAPDTQPSENKITAPLLERYIRMKEHSMLLGTARQSQSEVNCIAW</sequence>
<gene>
    <name evidence="1" type="ORF">HMP0721_1247</name>
</gene>
<dbReference type="HOGENOM" id="CLU_2809099_0_0_9"/>
<proteinExistence type="predicted"/>
<organism evidence="1 2">
    <name type="scientific">Pseudoramibacter alactolyticus ATCC 23263</name>
    <dbReference type="NCBI Taxonomy" id="887929"/>
    <lineage>
        <taxon>Bacteria</taxon>
        <taxon>Bacillati</taxon>
        <taxon>Bacillota</taxon>
        <taxon>Clostridia</taxon>
        <taxon>Eubacteriales</taxon>
        <taxon>Eubacteriaceae</taxon>
        <taxon>Pseudoramibacter</taxon>
    </lineage>
</organism>
<reference evidence="1 2" key="1">
    <citation type="submission" date="2010-12" db="EMBL/GenBank/DDBJ databases">
        <authorList>
            <person name="Muzny D."/>
            <person name="Qin X."/>
            <person name="Deng J."/>
            <person name="Jiang H."/>
            <person name="Liu Y."/>
            <person name="Qu J."/>
            <person name="Song X.-Z."/>
            <person name="Zhang L."/>
            <person name="Thornton R."/>
            <person name="Coyle M."/>
            <person name="Francisco L."/>
            <person name="Jackson L."/>
            <person name="Javaid M."/>
            <person name="Korchina V."/>
            <person name="Kovar C."/>
            <person name="Mata R."/>
            <person name="Mathew T."/>
            <person name="Ngo R."/>
            <person name="Nguyen L."/>
            <person name="Nguyen N."/>
            <person name="Okwuonu G."/>
            <person name="Ongeri F."/>
            <person name="Pham C."/>
            <person name="Simmons D."/>
            <person name="Wilczek-Boney K."/>
            <person name="Hale W."/>
            <person name="Jakkamsetti A."/>
            <person name="Pham P."/>
            <person name="Ruth R."/>
            <person name="San Lucas F."/>
            <person name="Warren J."/>
            <person name="Zhang J."/>
            <person name="Zhao Z."/>
            <person name="Zhou C."/>
            <person name="Zhu D."/>
            <person name="Lee S."/>
            <person name="Bess C."/>
            <person name="Blankenburg K."/>
            <person name="Forbes L."/>
            <person name="Fu Q."/>
            <person name="Gubbala S."/>
            <person name="Hirani K."/>
            <person name="Jayaseelan J.C."/>
            <person name="Lara F."/>
            <person name="Munidasa M."/>
            <person name="Palculict T."/>
            <person name="Patil S."/>
            <person name="Pu L.-L."/>
            <person name="Saada N."/>
            <person name="Tang L."/>
            <person name="Weissenberger G."/>
            <person name="Zhu Y."/>
            <person name="Hemphill L."/>
            <person name="Shang Y."/>
            <person name="Youmans B."/>
            <person name="Ayvaz T."/>
            <person name="Ross M."/>
            <person name="Santibanez J."/>
            <person name="Aqrawi P."/>
            <person name="Gross S."/>
            <person name="Joshi V."/>
            <person name="Fowler G."/>
            <person name="Nazareth L."/>
            <person name="Reid J."/>
            <person name="Worley K."/>
            <person name="Petrosino J."/>
            <person name="Highlander S."/>
            <person name="Gibbs R."/>
        </authorList>
    </citation>
    <scope>NUCLEOTIDE SEQUENCE [LARGE SCALE GENOMIC DNA]</scope>
    <source>
        <strain evidence="1 2">ATCC 23263</strain>
    </source>
</reference>
<evidence type="ECO:0000313" key="2">
    <source>
        <dbReference type="Proteomes" id="UP000004754"/>
    </source>
</evidence>
<dbReference type="AlphaFoldDB" id="E6MGW3"/>
<dbReference type="STRING" id="887929.HMP0721_1247"/>